<dbReference type="HOGENOM" id="CLU_083593_1_1_4"/>
<keyword evidence="10" id="KW-1185">Reference proteome</keyword>
<protein>
    <recommendedName>
        <fullName evidence="7">Thiol:disulfide interchange protein</fullName>
    </recommendedName>
</protein>
<feature type="signal peptide" evidence="7">
    <location>
        <begin position="1"/>
        <end position="18"/>
    </location>
</feature>
<dbReference type="Gene3D" id="3.10.450.70">
    <property type="entry name" value="Disulphide bond isomerase, DsbC/G, N-terminal"/>
    <property type="match status" value="1"/>
</dbReference>
<dbReference type="OrthoDB" id="12976at2"/>
<dbReference type="InterPro" id="IPR033954">
    <property type="entry name" value="DiS-bond_Isoase_DsbC/G"/>
</dbReference>
<name>D9SD62_GALCS</name>
<sequence precursor="true">MNKILSLLLLLACSAANAGEAEIRQSLQGKVGKLEHIAKTPYAGLYEIMIGDKVLYTDELGLYLIDGSVIDVKNRTDLTEQRRRQLFNFDKLPLELAVKRVKGNGKRKLAYFTDPQCGYCKKLEKELSKVSDVTLYMFLYPIFPGSEEIVRNVRCAKDPAKTWDDLMLKGIAAASIACKTPTDKVMAFGREKQVNGTPNLIFADGTQVPGYLPAEELEKHLNEAAKK</sequence>
<dbReference type="Pfam" id="PF13098">
    <property type="entry name" value="Thioredoxin_2"/>
    <property type="match status" value="1"/>
</dbReference>
<feature type="chain" id="PRO_5010005772" description="Thiol:disulfide interchange protein" evidence="7">
    <location>
        <begin position="19"/>
        <end position="227"/>
    </location>
</feature>
<dbReference type="RefSeq" id="WP_013294579.1">
    <property type="nucleotide sequence ID" value="NC_014394.1"/>
</dbReference>
<dbReference type="InterPro" id="IPR013766">
    <property type="entry name" value="Thioredoxin_domain"/>
</dbReference>
<dbReference type="InterPro" id="IPR051470">
    <property type="entry name" value="Thiol:disulfide_interchange"/>
</dbReference>
<dbReference type="InterPro" id="IPR018950">
    <property type="entry name" value="DiS-bond_isomerase_DsbC/G_N"/>
</dbReference>
<evidence type="ECO:0000313" key="9">
    <source>
        <dbReference type="EMBL" id="ADL56660.1"/>
    </source>
</evidence>
<dbReference type="Proteomes" id="UP000001235">
    <property type="component" value="Chromosome"/>
</dbReference>
<reference evidence="9 10" key="1">
    <citation type="submission" date="2010-08" db="EMBL/GenBank/DDBJ databases">
        <title>Complete sequence of Gallionella capsiferriformans ES-2.</title>
        <authorList>
            <consortium name="US DOE Joint Genome Institute"/>
            <person name="Lucas S."/>
            <person name="Copeland A."/>
            <person name="Lapidus A."/>
            <person name="Cheng J.-F."/>
            <person name="Bruce D."/>
            <person name="Goodwin L."/>
            <person name="Pitluck S."/>
            <person name="Chertkov O."/>
            <person name="Davenport K.W."/>
            <person name="Detter J.C."/>
            <person name="Han C."/>
            <person name="Tapia R."/>
            <person name="Land M."/>
            <person name="Hauser L."/>
            <person name="Chang Y.-J."/>
            <person name="Jeffries C."/>
            <person name="Kyrpides N."/>
            <person name="Ivanova N."/>
            <person name="Mikhailova N."/>
            <person name="Shelobolina E.S."/>
            <person name="Picardal F."/>
            <person name="Roden E."/>
            <person name="Emerson D."/>
            <person name="Woyke T."/>
        </authorList>
    </citation>
    <scope>NUCLEOTIDE SEQUENCE [LARGE SCALE GENOMIC DNA]</scope>
    <source>
        <strain evidence="9 10">ES-2</strain>
    </source>
</reference>
<keyword evidence="3 7" id="KW-0732">Signal</keyword>
<dbReference type="PROSITE" id="PS51352">
    <property type="entry name" value="THIOREDOXIN_2"/>
    <property type="match status" value="1"/>
</dbReference>
<dbReference type="InterPro" id="IPR036249">
    <property type="entry name" value="Thioredoxin-like_sf"/>
</dbReference>
<dbReference type="KEGG" id="gca:Galf_2664"/>
<dbReference type="InterPro" id="IPR012336">
    <property type="entry name" value="Thioredoxin-like_fold"/>
</dbReference>
<evidence type="ECO:0000256" key="2">
    <source>
        <dbReference type="ARBA" id="ARBA00009813"/>
    </source>
</evidence>
<evidence type="ECO:0000256" key="4">
    <source>
        <dbReference type="ARBA" id="ARBA00022764"/>
    </source>
</evidence>
<dbReference type="Gene3D" id="3.40.30.10">
    <property type="entry name" value="Glutaredoxin"/>
    <property type="match status" value="1"/>
</dbReference>
<keyword evidence="9" id="KW-0413">Isomerase</keyword>
<dbReference type="PANTHER" id="PTHR35272">
    <property type="entry name" value="THIOL:DISULFIDE INTERCHANGE PROTEIN DSBC-RELATED"/>
    <property type="match status" value="1"/>
</dbReference>
<evidence type="ECO:0000256" key="6">
    <source>
        <dbReference type="ARBA" id="ARBA00023284"/>
    </source>
</evidence>
<accession>D9SD62</accession>
<dbReference type="SUPFAM" id="SSF52833">
    <property type="entry name" value="Thioredoxin-like"/>
    <property type="match status" value="1"/>
</dbReference>
<comment type="similarity">
    <text evidence="2 7">Belongs to the thioredoxin family. DsbC subfamily.</text>
</comment>
<dbReference type="GO" id="GO:0042597">
    <property type="term" value="C:periplasmic space"/>
    <property type="evidence" value="ECO:0007669"/>
    <property type="project" value="UniProtKB-SubCell"/>
</dbReference>
<evidence type="ECO:0000259" key="8">
    <source>
        <dbReference type="PROSITE" id="PS51352"/>
    </source>
</evidence>
<evidence type="ECO:0000256" key="5">
    <source>
        <dbReference type="ARBA" id="ARBA00023157"/>
    </source>
</evidence>
<dbReference type="STRING" id="395494.Galf_2664"/>
<dbReference type="SUPFAM" id="SSF54423">
    <property type="entry name" value="DsbC/DsbG N-terminal domain-like"/>
    <property type="match status" value="1"/>
</dbReference>
<comment type="subcellular location">
    <subcellularLocation>
        <location evidence="1 7">Periplasm</location>
    </subcellularLocation>
</comment>
<organism evidence="9 10">
    <name type="scientific">Gallionella capsiferriformans (strain ES-2)</name>
    <name type="common">Gallionella ferruginea capsiferriformans (strain ES-2)</name>
    <dbReference type="NCBI Taxonomy" id="395494"/>
    <lineage>
        <taxon>Bacteria</taxon>
        <taxon>Pseudomonadati</taxon>
        <taxon>Pseudomonadota</taxon>
        <taxon>Betaproteobacteria</taxon>
        <taxon>Nitrosomonadales</taxon>
        <taxon>Gallionellaceae</taxon>
        <taxon>Gallionella</taxon>
    </lineage>
</organism>
<comment type="function">
    <text evidence="7">Required for disulfide bond formation in some periplasmic proteins. Acts by transferring its disulfide bond to other proteins and is reduced in the process.</text>
</comment>
<dbReference type="InterPro" id="IPR009094">
    <property type="entry name" value="DiS-bond_isomerase_DsbC/G_N_sf"/>
</dbReference>
<evidence type="ECO:0000313" key="10">
    <source>
        <dbReference type="Proteomes" id="UP000001235"/>
    </source>
</evidence>
<keyword evidence="5" id="KW-1015">Disulfide bond</keyword>
<keyword evidence="6 7" id="KW-0676">Redox-active center</keyword>
<keyword evidence="4 7" id="KW-0574">Periplasm</keyword>
<dbReference type="AlphaFoldDB" id="D9SD62"/>
<evidence type="ECO:0000256" key="7">
    <source>
        <dbReference type="RuleBase" id="RU364038"/>
    </source>
</evidence>
<feature type="domain" description="Thioredoxin" evidence="8">
    <location>
        <begin position="48"/>
        <end position="226"/>
    </location>
</feature>
<dbReference type="eggNOG" id="COG1651">
    <property type="taxonomic scope" value="Bacteria"/>
</dbReference>
<gene>
    <name evidence="9" type="ordered locus">Galf_2664</name>
</gene>
<dbReference type="Pfam" id="PF10411">
    <property type="entry name" value="DsbC_N"/>
    <property type="match status" value="1"/>
</dbReference>
<dbReference type="PANTHER" id="PTHR35272:SF3">
    <property type="entry name" value="THIOL:DISULFIDE INTERCHANGE PROTEIN DSBC"/>
    <property type="match status" value="1"/>
</dbReference>
<dbReference type="CDD" id="cd03020">
    <property type="entry name" value="DsbA_DsbC_DsbG"/>
    <property type="match status" value="1"/>
</dbReference>
<proteinExistence type="inferred from homology"/>
<dbReference type="EMBL" id="CP002159">
    <property type="protein sequence ID" value="ADL56660.1"/>
    <property type="molecule type" value="Genomic_DNA"/>
</dbReference>
<dbReference type="GO" id="GO:0016853">
    <property type="term" value="F:isomerase activity"/>
    <property type="evidence" value="ECO:0007669"/>
    <property type="project" value="UniProtKB-KW"/>
</dbReference>
<evidence type="ECO:0000256" key="1">
    <source>
        <dbReference type="ARBA" id="ARBA00004418"/>
    </source>
</evidence>
<evidence type="ECO:0000256" key="3">
    <source>
        <dbReference type="ARBA" id="ARBA00022729"/>
    </source>
</evidence>